<dbReference type="CDD" id="cd07389">
    <property type="entry name" value="MPP_PhoD"/>
    <property type="match status" value="1"/>
</dbReference>
<evidence type="ECO:0000313" key="3">
    <source>
        <dbReference type="Proteomes" id="UP001108027"/>
    </source>
</evidence>
<dbReference type="RefSeq" id="WP_204428035.1">
    <property type="nucleotide sequence ID" value="NZ_JADDOL010000006.1"/>
</dbReference>
<dbReference type="Gene3D" id="3.60.21.70">
    <property type="entry name" value="PhoD-like phosphatase"/>
    <property type="match status" value="1"/>
</dbReference>
<keyword evidence="3" id="KW-1185">Reference proteome</keyword>
<dbReference type="InterPro" id="IPR003961">
    <property type="entry name" value="FN3_dom"/>
</dbReference>
<dbReference type="InterPro" id="IPR029052">
    <property type="entry name" value="Metallo-depent_PP-like"/>
</dbReference>
<feature type="domain" description="PhoD-like phosphatase metallophosphatase" evidence="1">
    <location>
        <begin position="147"/>
        <end position="380"/>
    </location>
</feature>
<dbReference type="InterPro" id="IPR052900">
    <property type="entry name" value="Phospholipid_Metab_Enz"/>
</dbReference>
<dbReference type="Proteomes" id="UP001108027">
    <property type="component" value="Unassembled WGS sequence"/>
</dbReference>
<comment type="caution">
    <text evidence="2">The sequence shown here is derived from an EMBL/GenBank/DDBJ whole genome shotgun (WGS) entry which is preliminary data.</text>
</comment>
<proteinExistence type="predicted"/>
<name>A0A9Q3YND4_9GAMM</name>
<dbReference type="CDD" id="cd00063">
    <property type="entry name" value="FN3"/>
    <property type="match status" value="1"/>
</dbReference>
<organism evidence="2 3">
    <name type="scientific">Alloalcanivorax marinus</name>
    <dbReference type="NCBI Taxonomy" id="1177169"/>
    <lineage>
        <taxon>Bacteria</taxon>
        <taxon>Pseudomonadati</taxon>
        <taxon>Pseudomonadota</taxon>
        <taxon>Gammaproteobacteria</taxon>
        <taxon>Oceanospirillales</taxon>
        <taxon>Alcanivoracaceae</taxon>
        <taxon>Alloalcanivorax</taxon>
    </lineage>
</organism>
<reference evidence="2" key="1">
    <citation type="submission" date="2021-10" db="EMBL/GenBank/DDBJ databases">
        <title>The diversity and Nitrogen Metabolism of Culturable Nitrate-Utilizing Bacteria Within the Oxygen Minimum Zone of the Changjiang (Yangtze River)Estuary.</title>
        <authorList>
            <person name="Zhang D."/>
            <person name="Zheng J."/>
            <person name="Liu S."/>
            <person name="He W."/>
        </authorList>
    </citation>
    <scope>NUCLEOTIDE SEQUENCE</scope>
    <source>
        <strain evidence="2">FXH-223</strain>
    </source>
</reference>
<protein>
    <submittedName>
        <fullName evidence="2">Alkaline phosphatase D family protein</fullName>
    </submittedName>
</protein>
<dbReference type="InterPro" id="IPR038607">
    <property type="entry name" value="PhoD-like_sf"/>
</dbReference>
<sequence>MTVTVAPFAVGPLAGSADRTSIRLFGAMPGGALGPGRKAPHGRIRWRAVGETRWHGPRHFRINGNFDSSGVVVLRDLTPGTRYQYQAGYVDDPNTVDTALDWHRATDGHFRTAPASDQAPVSFLFGSCCYRFTGLDHQVEDDRADRVFAVMADQARDRPTDFVLFAGDQVYADATWRVGAASSQQQYFDLYRQSFGQPHIRRLMANHNHHMILDDHEIENNWPARANPDLWTSKYPAAMKAYQIYQASHSPAVPLNAEGSRLDRDPERLWYSYRWGGADFFLMDLRTERALSRWPWQRNIMSREQEEAVVAWLNDGPDRIKCLVSSVPLLPEQRWPFRGEDSWEGFRAQRQRLIDAMRASRARRLLVLSGDVHASLYARLDGAGKPPIHAWICSGLFWPTALMAFRWYRPMIRDDHRLAGLWKPSLGRVSVPGEVYSRDAFSRVTLDGEGARLELFDREGAPVPAASREIRWDG</sequence>
<evidence type="ECO:0000313" key="2">
    <source>
        <dbReference type="EMBL" id="MCC4308596.1"/>
    </source>
</evidence>
<dbReference type="Pfam" id="PF09423">
    <property type="entry name" value="PhoD"/>
    <property type="match status" value="1"/>
</dbReference>
<evidence type="ECO:0000259" key="1">
    <source>
        <dbReference type="Pfam" id="PF09423"/>
    </source>
</evidence>
<dbReference type="InterPro" id="IPR018946">
    <property type="entry name" value="PhoD-like_MPP"/>
</dbReference>
<dbReference type="SUPFAM" id="SSF56300">
    <property type="entry name" value="Metallo-dependent phosphatases"/>
    <property type="match status" value="1"/>
</dbReference>
<dbReference type="AlphaFoldDB" id="A0A9Q3YND4"/>
<dbReference type="EMBL" id="JAJGNA010000007">
    <property type="protein sequence ID" value="MCC4308596.1"/>
    <property type="molecule type" value="Genomic_DNA"/>
</dbReference>
<dbReference type="PANTHER" id="PTHR43606:SF2">
    <property type="entry name" value="ALKALINE PHOSPHATASE FAMILY PROTEIN (AFU_ORTHOLOGUE AFUA_5G03860)"/>
    <property type="match status" value="1"/>
</dbReference>
<gene>
    <name evidence="2" type="ORF">LL252_08420</name>
</gene>
<accession>A0A9Q3YND4</accession>
<dbReference type="PANTHER" id="PTHR43606">
    <property type="entry name" value="PHOSPHATASE, PUTATIVE (AFU_ORTHOLOGUE AFUA_6G08710)-RELATED"/>
    <property type="match status" value="1"/>
</dbReference>